<dbReference type="AlphaFoldDB" id="A0A8T0SS47"/>
<feature type="repeat" description="PPR" evidence="4">
    <location>
        <begin position="438"/>
        <end position="472"/>
    </location>
</feature>
<dbReference type="PROSITE" id="PS51375">
    <property type="entry name" value="PPR"/>
    <property type="match status" value="8"/>
</dbReference>
<feature type="repeat" description="PPR" evidence="4">
    <location>
        <begin position="513"/>
        <end position="548"/>
    </location>
</feature>
<feature type="region of interest" description="Disordered" evidence="5">
    <location>
        <begin position="96"/>
        <end position="140"/>
    </location>
</feature>
<evidence type="ECO:0000313" key="7">
    <source>
        <dbReference type="Proteomes" id="UP000823388"/>
    </source>
</evidence>
<dbReference type="PANTHER" id="PTHR46598">
    <property type="entry name" value="BNAC05G43320D PROTEIN"/>
    <property type="match status" value="1"/>
</dbReference>
<dbReference type="InterPro" id="IPR011990">
    <property type="entry name" value="TPR-like_helical_dom_sf"/>
</dbReference>
<dbReference type="NCBIfam" id="TIGR00756">
    <property type="entry name" value="PPR"/>
    <property type="match status" value="7"/>
</dbReference>
<keyword evidence="2" id="KW-0677">Repeat</keyword>
<dbReference type="Pfam" id="PF01535">
    <property type="entry name" value="PPR"/>
    <property type="match status" value="1"/>
</dbReference>
<evidence type="ECO:0000256" key="1">
    <source>
        <dbReference type="ARBA" id="ARBA00007626"/>
    </source>
</evidence>
<feature type="repeat" description="PPR" evidence="4">
    <location>
        <begin position="549"/>
        <end position="583"/>
    </location>
</feature>
<keyword evidence="7" id="KW-1185">Reference proteome</keyword>
<feature type="repeat" description="PPR" evidence="4">
    <location>
        <begin position="691"/>
        <end position="725"/>
    </location>
</feature>
<comment type="similarity">
    <text evidence="1">Belongs to the PPR family. P subfamily.</text>
</comment>
<evidence type="ECO:0000256" key="4">
    <source>
        <dbReference type="PROSITE-ProRule" id="PRU00708"/>
    </source>
</evidence>
<name>A0A8T0SS47_PANVG</name>
<sequence length="793" mass="85779">MAGPEPMLCSFASVGPRQYVILILSAPLVCRRCSRFFFLLRPSGGPNRTDPTSTAVPPAAAPGMLCCARYSLQLLQPHPSFPGGATCSCSCSSPSSSASGSQRRRLHPPAALSPTTSRSAPPLTHPPDGGDCPDEDGGSDDALLALLRAHDTDAAYRLLSSNPSLLPSSPTTASRLLAQLSLGSSSPDAFSRVARLLQSLRARGALDLLDANSLSLAAAAAARSRDARLAHSLLLYMLRQGFLPDRRAYTAAVARLTQPTKALRLFNAVLRHLRRAPPELVSPSCLPDTVAFNAALSACADAGDCRRFRQLFDAMGEWSADADALTYNVVIKMCARAGRKGLVARVLERMLSSGLAPCATTFHSLVAAFVGFGDIPTAERIVQAMREERKDICLLLRAVAMECDDVPDVEQGAALLDDIVTGAKPDELPLLPKAYPPNARVYTTLMKGYMNAGRVDDVVALLRAMRREAETVPASRPDHVTYTTVISALVAAGDTARARAVLDEMAAAGVPANRVTYNVLLKGYCQQLQIGKARELFEEMVTGAGIQPGVVTYNTLMDGCVVTDDSAGALALFNEMRSRGIAPSAASYTTLMKAFAASGQPKAAHKVFEEMERDPRVAADRAAWNMLVEGYCRLGQVEAAKQVVERMKERGVRPDVATYGSLAKGIAAARKPGEALVLWDEVRERCLEEADEELLGALADVCVRAAFFRKALEIVACMEEKGIAPNKTRYRKMYIEMHSRMFTSKHASQARRDRRRERKRAAEAFKFWLGLPNSYYGSEWRVEPLLEGDDDPS</sequence>
<gene>
    <name evidence="6" type="ORF">PVAP13_5KG483900</name>
</gene>
<dbReference type="Gene3D" id="1.25.40.10">
    <property type="entry name" value="Tetratricopeptide repeat domain"/>
    <property type="match status" value="3"/>
</dbReference>
<protein>
    <recommendedName>
        <fullName evidence="8">Pentatricopeptide repeat-containing protein</fullName>
    </recommendedName>
</protein>
<evidence type="ECO:0008006" key="8">
    <source>
        <dbReference type="Google" id="ProtNLM"/>
    </source>
</evidence>
<feature type="repeat" description="PPR" evidence="4">
    <location>
        <begin position="620"/>
        <end position="654"/>
    </location>
</feature>
<evidence type="ECO:0000256" key="2">
    <source>
        <dbReference type="ARBA" id="ARBA00022737"/>
    </source>
</evidence>
<dbReference type="PANTHER" id="PTHR46598:SF5">
    <property type="entry name" value="PENTACOTRIPEPTIDE-REPEAT REGION OF PRORP DOMAIN-CONTAINING PROTEIN"/>
    <property type="match status" value="1"/>
</dbReference>
<feature type="repeat" description="PPR" evidence="4">
    <location>
        <begin position="323"/>
        <end position="357"/>
    </location>
</feature>
<organism evidence="6 7">
    <name type="scientific">Panicum virgatum</name>
    <name type="common">Blackwell switchgrass</name>
    <dbReference type="NCBI Taxonomy" id="38727"/>
    <lineage>
        <taxon>Eukaryota</taxon>
        <taxon>Viridiplantae</taxon>
        <taxon>Streptophyta</taxon>
        <taxon>Embryophyta</taxon>
        <taxon>Tracheophyta</taxon>
        <taxon>Spermatophyta</taxon>
        <taxon>Magnoliopsida</taxon>
        <taxon>Liliopsida</taxon>
        <taxon>Poales</taxon>
        <taxon>Poaceae</taxon>
        <taxon>PACMAD clade</taxon>
        <taxon>Panicoideae</taxon>
        <taxon>Panicodae</taxon>
        <taxon>Paniceae</taxon>
        <taxon>Panicinae</taxon>
        <taxon>Panicum</taxon>
        <taxon>Panicum sect. Hiantes</taxon>
    </lineage>
</organism>
<dbReference type="OrthoDB" id="185373at2759"/>
<dbReference type="SUPFAM" id="SSF48452">
    <property type="entry name" value="TPR-like"/>
    <property type="match status" value="1"/>
</dbReference>
<dbReference type="EMBL" id="CM029045">
    <property type="protein sequence ID" value="KAG2599968.1"/>
    <property type="molecule type" value="Genomic_DNA"/>
</dbReference>
<feature type="repeat" description="PPR" evidence="4">
    <location>
        <begin position="478"/>
        <end position="512"/>
    </location>
</feature>
<keyword evidence="3" id="KW-0809">Transit peptide</keyword>
<feature type="repeat" description="PPR" evidence="4">
    <location>
        <begin position="584"/>
        <end position="614"/>
    </location>
</feature>
<evidence type="ECO:0000256" key="5">
    <source>
        <dbReference type="SAM" id="MobiDB-lite"/>
    </source>
</evidence>
<comment type="caution">
    <text evidence="6">The sequence shown here is derived from an EMBL/GenBank/DDBJ whole genome shotgun (WGS) entry which is preliminary data.</text>
</comment>
<evidence type="ECO:0000313" key="6">
    <source>
        <dbReference type="EMBL" id="KAG2599968.1"/>
    </source>
</evidence>
<dbReference type="InterPro" id="IPR002885">
    <property type="entry name" value="PPR_rpt"/>
</dbReference>
<reference evidence="6" key="1">
    <citation type="submission" date="2020-05" db="EMBL/GenBank/DDBJ databases">
        <title>WGS assembly of Panicum virgatum.</title>
        <authorList>
            <person name="Lovell J.T."/>
            <person name="Jenkins J."/>
            <person name="Shu S."/>
            <person name="Juenger T.E."/>
            <person name="Schmutz J."/>
        </authorList>
    </citation>
    <scope>NUCLEOTIDE SEQUENCE</scope>
    <source>
        <strain evidence="6">AP13</strain>
    </source>
</reference>
<proteinExistence type="inferred from homology"/>
<accession>A0A8T0SS47</accession>
<evidence type="ECO:0000256" key="3">
    <source>
        <dbReference type="ARBA" id="ARBA00022946"/>
    </source>
</evidence>
<dbReference type="Pfam" id="PF13041">
    <property type="entry name" value="PPR_2"/>
    <property type="match status" value="4"/>
</dbReference>
<dbReference type="Proteomes" id="UP000823388">
    <property type="component" value="Chromosome 5K"/>
</dbReference>